<feature type="region of interest" description="Disordered" evidence="2">
    <location>
        <begin position="707"/>
        <end position="745"/>
    </location>
</feature>
<dbReference type="GO" id="GO:0005634">
    <property type="term" value="C:nucleus"/>
    <property type="evidence" value="ECO:0007669"/>
    <property type="project" value="TreeGrafter"/>
</dbReference>
<proteinExistence type="inferred from homology"/>
<dbReference type="PANTHER" id="PTHR13275">
    <property type="entry name" value="YL-1 PROTEIN TRANSCRIPTION FACTOR-LIKE 1"/>
    <property type="match status" value="1"/>
</dbReference>
<feature type="region of interest" description="Disordered" evidence="2">
    <location>
        <begin position="68"/>
        <end position="179"/>
    </location>
</feature>
<dbReference type="Proteomes" id="UP001150904">
    <property type="component" value="Unassembled WGS sequence"/>
</dbReference>
<feature type="domain" description="Vps72/YL1 C-terminal" evidence="3">
    <location>
        <begin position="643"/>
        <end position="672"/>
    </location>
</feature>
<evidence type="ECO:0000313" key="4">
    <source>
        <dbReference type="EMBL" id="KAJ5195242.1"/>
    </source>
</evidence>
<accession>A0A9W9JFD1</accession>
<reference evidence="4" key="2">
    <citation type="journal article" date="2023" name="IMA Fungus">
        <title>Comparative genomic study of the Penicillium genus elucidates a diverse pangenome and 15 lateral gene transfer events.</title>
        <authorList>
            <person name="Petersen C."/>
            <person name="Sorensen T."/>
            <person name="Nielsen M.R."/>
            <person name="Sondergaard T.E."/>
            <person name="Sorensen J.L."/>
            <person name="Fitzpatrick D.A."/>
            <person name="Frisvad J.C."/>
            <person name="Nielsen K.L."/>
        </authorList>
    </citation>
    <scope>NUCLEOTIDE SEQUENCE</scope>
    <source>
        <strain evidence="4">IBT 15544</strain>
    </source>
</reference>
<keyword evidence="5" id="KW-1185">Reference proteome</keyword>
<feature type="region of interest" description="Disordered" evidence="2">
    <location>
        <begin position="285"/>
        <end position="602"/>
    </location>
</feature>
<dbReference type="SMART" id="SM00993">
    <property type="entry name" value="YL1_C"/>
    <property type="match status" value="1"/>
</dbReference>
<dbReference type="Pfam" id="PF08265">
    <property type="entry name" value="YL1_C"/>
    <property type="match status" value="1"/>
</dbReference>
<feature type="compositionally biased region" description="Polar residues" evidence="2">
    <location>
        <begin position="169"/>
        <end position="179"/>
    </location>
</feature>
<evidence type="ECO:0000256" key="2">
    <source>
        <dbReference type="SAM" id="MobiDB-lite"/>
    </source>
</evidence>
<feature type="compositionally biased region" description="Acidic residues" evidence="2">
    <location>
        <begin position="68"/>
        <end position="99"/>
    </location>
</feature>
<gene>
    <name evidence="4" type="ORF">N7498_008680</name>
</gene>
<dbReference type="OrthoDB" id="3942062at2759"/>
<dbReference type="InterPro" id="IPR046757">
    <property type="entry name" value="YL1_N"/>
</dbReference>
<dbReference type="InterPro" id="IPR013272">
    <property type="entry name" value="Vps72/YL1_C"/>
</dbReference>
<dbReference type="EMBL" id="JAPQKR010000015">
    <property type="protein sequence ID" value="KAJ5195242.1"/>
    <property type="molecule type" value="Genomic_DNA"/>
</dbReference>
<evidence type="ECO:0000313" key="5">
    <source>
        <dbReference type="Proteomes" id="UP001150904"/>
    </source>
</evidence>
<feature type="compositionally biased region" description="Polar residues" evidence="2">
    <location>
        <begin position="420"/>
        <end position="432"/>
    </location>
</feature>
<feature type="compositionally biased region" description="Basic and acidic residues" evidence="2">
    <location>
        <begin position="108"/>
        <end position="117"/>
    </location>
</feature>
<dbReference type="RefSeq" id="XP_058305730.1">
    <property type="nucleotide sequence ID" value="XM_058455742.1"/>
</dbReference>
<dbReference type="Pfam" id="PF05764">
    <property type="entry name" value="YL1"/>
    <property type="match status" value="1"/>
</dbReference>
<comment type="similarity">
    <text evidence="1">Belongs to the VPS72/YL1 family.</text>
</comment>
<feature type="compositionally biased region" description="Polar residues" evidence="2">
    <location>
        <begin position="480"/>
        <end position="532"/>
    </location>
</feature>
<comment type="caution">
    <text evidence="4">The sequence shown here is derived from an EMBL/GenBank/DDBJ whole genome shotgun (WGS) entry which is preliminary data.</text>
</comment>
<organism evidence="4 5">
    <name type="scientific">Penicillium cinerascens</name>
    <dbReference type="NCBI Taxonomy" id="70096"/>
    <lineage>
        <taxon>Eukaryota</taxon>
        <taxon>Fungi</taxon>
        <taxon>Dikarya</taxon>
        <taxon>Ascomycota</taxon>
        <taxon>Pezizomycotina</taxon>
        <taxon>Eurotiomycetes</taxon>
        <taxon>Eurotiomycetidae</taxon>
        <taxon>Eurotiales</taxon>
        <taxon>Aspergillaceae</taxon>
        <taxon>Penicillium</taxon>
    </lineage>
</organism>
<reference evidence="4" key="1">
    <citation type="submission" date="2022-12" db="EMBL/GenBank/DDBJ databases">
        <authorList>
            <person name="Petersen C."/>
        </authorList>
    </citation>
    <scope>NUCLEOTIDE SEQUENCE</scope>
    <source>
        <strain evidence="4">IBT 15544</strain>
    </source>
</reference>
<dbReference type="GeneID" id="83183043"/>
<name>A0A9W9JFD1_9EURO</name>
<feature type="compositionally biased region" description="Pro residues" evidence="2">
    <location>
        <begin position="445"/>
        <end position="461"/>
    </location>
</feature>
<sequence length="745" mass="80229">MADTLEDDPYAGLQSSSGEEEEEEEVQETEVPVESLISGRAKRSTAGLHMSALLEAAADDDLALLFEEVDDDNEFAEDADAAEEEDMGLESSSDDDEDQGPNAQSDLEGEKQLQKEERKKRRAQNDLRFQTLRKRVKIDPTAVSAVPPPRPKKKSERISWLPTLEDGPTRTSSRRQTMANKEITHARLKDSQEKRIRIIATMKEAEKRKAHLKPKEMTQEDHLAEAARIERLNSKSVNRWEAAEKRRAEERKAKIEALQNRRLDGPVISFWSGVATWTNGRLTRVGKVDIKVKPDKPKSEKDDPKKKKNEEKATESQGPQSAPPTPAHTQQLPLSAPGPAHPEGAPSPVANGQPTAIPPSDQNDPQNPPVPGNVSASTAPPIPAAPSTVEPAKSNDQVSENEPAADSTKQDENKAADTPVDSTAETPASTTKFSDKYPTPVVEIPAPPKPDAPVTDKPPSPTSTETPPKEVNAMDVDQKPPQTNAETEASQPAPDQTNPPTATSADTQTDSGDGSQTNIGPSTTGHLQQVTLQPEPAPAATPLGPQAPSVKSTDAAPLHTTPPEIAAIQGPQPGSAPPAPLQSPEVNGLPAQSEVPPVPPVIEKTGRNLTILENFDDRTAHSKKYSMYFNARKPPRLTKISSSLCVITSLPSRYRDPETSLPYANSYAYGQIRKMLSQGYIWSSMLGCFVGAAGTAARGVPDRFLGKTTVGKTETKAPEEVQSVPKVSAKNQAATAEPTAMDQAS</sequence>
<evidence type="ECO:0000259" key="3">
    <source>
        <dbReference type="SMART" id="SM00993"/>
    </source>
</evidence>
<feature type="region of interest" description="Disordered" evidence="2">
    <location>
        <begin position="1"/>
        <end position="42"/>
    </location>
</feature>
<dbReference type="AlphaFoldDB" id="A0A9W9JFD1"/>
<protein>
    <submittedName>
        <fullName evidence="4">YL1 nuclear</fullName>
    </submittedName>
</protein>
<feature type="compositionally biased region" description="Acidic residues" evidence="2">
    <location>
        <begin position="18"/>
        <end position="28"/>
    </location>
</feature>
<evidence type="ECO:0000256" key="1">
    <source>
        <dbReference type="ARBA" id="ARBA00006832"/>
    </source>
</evidence>
<dbReference type="PANTHER" id="PTHR13275:SF4">
    <property type="entry name" value="VACUOLAR PROTEIN SORTING-ASSOCIATED PROTEIN 72 HOMOLOG"/>
    <property type="match status" value="1"/>
</dbReference>
<feature type="compositionally biased region" description="Basic and acidic residues" evidence="2">
    <location>
        <begin position="286"/>
        <end position="314"/>
    </location>
</feature>